<dbReference type="InterPro" id="IPR010090">
    <property type="entry name" value="Phage_tape_meas"/>
</dbReference>
<keyword evidence="7" id="KW-1185">Reference proteome</keyword>
<evidence type="ECO:0000259" key="5">
    <source>
        <dbReference type="Pfam" id="PF10145"/>
    </source>
</evidence>
<keyword evidence="4" id="KW-0812">Transmembrane</keyword>
<keyword evidence="4" id="KW-0472">Membrane</keyword>
<evidence type="ECO:0000256" key="4">
    <source>
        <dbReference type="SAM" id="Phobius"/>
    </source>
</evidence>
<evidence type="ECO:0000313" key="7">
    <source>
        <dbReference type="Proteomes" id="UP000266016"/>
    </source>
</evidence>
<evidence type="ECO:0000256" key="3">
    <source>
        <dbReference type="SAM" id="MobiDB-lite"/>
    </source>
</evidence>
<accession>A0A398BB35</accession>
<dbReference type="PANTHER" id="PTHR37813:SF1">
    <property type="entry name" value="FELS-2 PROPHAGE PROTEIN"/>
    <property type="match status" value="1"/>
</dbReference>
<reference evidence="6 7" key="1">
    <citation type="submission" date="2018-08" db="EMBL/GenBank/DDBJ databases">
        <title>Bacillus jemisoniae sp. nov., Bacillus chryseoplanitiae sp. nov., Bacillus resnikiae sp. nov., and Bacillus frankliniae sp. nov., isolated from Viking spacecraft and associated surfaces.</title>
        <authorList>
            <person name="Seuylemezian A."/>
            <person name="Vaishampayan P."/>
        </authorList>
    </citation>
    <scope>NUCLEOTIDE SEQUENCE [LARGE SCALE GENOMIC DNA]</scope>
    <source>
        <strain evidence="6 7">MA001</strain>
    </source>
</reference>
<dbReference type="EMBL" id="QWVS01000013">
    <property type="protein sequence ID" value="RID87052.1"/>
    <property type="molecule type" value="Genomic_DNA"/>
</dbReference>
<keyword evidence="1" id="KW-1188">Viral release from host cell</keyword>
<comment type="caution">
    <text evidence="6">The sequence shown here is derived from an EMBL/GenBank/DDBJ whole genome shotgun (WGS) entry which is preliminary data.</text>
</comment>
<keyword evidence="4" id="KW-1133">Transmembrane helix</keyword>
<organism evidence="6 7">
    <name type="scientific">Peribacillus asahii</name>
    <dbReference type="NCBI Taxonomy" id="228899"/>
    <lineage>
        <taxon>Bacteria</taxon>
        <taxon>Bacillati</taxon>
        <taxon>Bacillota</taxon>
        <taxon>Bacilli</taxon>
        <taxon>Bacillales</taxon>
        <taxon>Bacillaceae</taxon>
        <taxon>Peribacillus</taxon>
    </lineage>
</organism>
<dbReference type="Pfam" id="PF10145">
    <property type="entry name" value="PhageMin_Tail"/>
    <property type="match status" value="1"/>
</dbReference>
<evidence type="ECO:0000256" key="1">
    <source>
        <dbReference type="ARBA" id="ARBA00022612"/>
    </source>
</evidence>
<feature type="coiled-coil region" evidence="2">
    <location>
        <begin position="933"/>
        <end position="967"/>
    </location>
</feature>
<dbReference type="RefSeq" id="WP_119116447.1">
    <property type="nucleotide sequence ID" value="NZ_QWVS01000013.1"/>
</dbReference>
<dbReference type="CDD" id="cd13402">
    <property type="entry name" value="LT_TF-like"/>
    <property type="match status" value="1"/>
</dbReference>
<feature type="coiled-coil region" evidence="2">
    <location>
        <begin position="21"/>
        <end position="48"/>
    </location>
</feature>
<evidence type="ECO:0000313" key="6">
    <source>
        <dbReference type="EMBL" id="RID87052.1"/>
    </source>
</evidence>
<evidence type="ECO:0000256" key="2">
    <source>
        <dbReference type="SAM" id="Coils"/>
    </source>
</evidence>
<feature type="transmembrane region" description="Helical" evidence="4">
    <location>
        <begin position="571"/>
        <end position="604"/>
    </location>
</feature>
<dbReference type="NCBIfam" id="TIGR01760">
    <property type="entry name" value="tape_meas_TP901"/>
    <property type="match status" value="2"/>
</dbReference>
<sequence>MSRTLRNTTMRVKMDVETRGLAAANRQIDATRRNMEQLERTADGASNGIDRTRGTFIYLDRTMRNSTNSTNDNTRSTNRNTNAQADLNESLANRARRTRSARDAQNDLTNSTRRNGEELIGARRRLVDWSDSISDSNRRLQRLGRTIQDTGKQASTFGQDVTSSMADVTLAVGTGVGYAVKQAADFEQAMKDVEALMSDSEWQQSGNKLSKMVTELGMETKYSSNEVAGGLEELIKAGVSTQDILAGGLKDALNLATAGGLDLAKASEVMSTALNSFTNDTISSTRAADLLAGSANASATDVKEMAYGLSQSAAVANNLKFSFEETSTTLAVLAQNGLKGSDAGTSLKTMLMNLSPQTDAAANQMAQLGLGTTNVANGYKFLIKQGIQPASKGFDDISASLMAMAKEQAGAGATATKIQKEYDKLASQSGLVSSAFFDANGQARDMDEIFQLLQDSLKGLSDEQQQNALKTMFGTDAVRAATIAADQGAKGYKAMNDAMQDTTAASVAAEKMDTLYGSLNMLKSSSNTLATDFGTALIPTVKSVTEGVTDLTNWFNSLDQSTKESAAKWTMITLVGGALVTGLGLVSIAVGGVVTGVGTLIGAFSKLRSGAGYVGSWLSGSRRSFNNETAAINANTAALQRNNRARNNLGGNTTGGTSTTSSNGRRLSRTARGGTAVGGARTIQNFGNTASNVADTTTNVAQGAGRFARVGKVIPYAGAALAGLSLVGMTRDTAGEDLGGFGGALAGGAAGAAIGSIVAPGIGTAIGGMIGSLAGTKFGSEFGATVQEKWPEIKKTVSDFTEKHPILTQVATNVIPGATFVKGAASAKNAYDNAVKDPLTDKMDFGKGVSESTEKAYNSYKKLNDKATEQLNLLYWSGEKISKKTAKSLKANYDDMADSIQKSMKTKFGKSEKTLSDFMKDSGFSKKEQSAITKSVETNHKKQKETVEKYQEQINKILDKAAKERRSLTDKERSEINKIQNRMNNTAVKTLSKSAKEQRTIMTTLKAESSEISAKQAADVVKQSKKARDGAVKEANKKYKDVVAAADAEYYENGSITKKQHDDIIAKAKSQRDNAVAQAEDMHIKVVEQAKKQAEGHIKQVDWETGQVLSKWDQFKVSLAKVYNAVTGAINKALKFFNLPEIPTWNPAGYSSSKSKVASNARGTNYHSGGASVVGEEGPELAYMPYGDAWIVGQNGAEIVDLPRGAKVLTASQTSQMMSGGLKGTMPGYAGGNGGSIKDAASAVLDKAKDTASGAISKTKEVAGSALNKASEITDDVMSFIADPASAIKKIIAKNPLSHDIGGIGKAALGKIKDGAVDYLKDKISSFGFGAGSTGGVGITGGAAAWSNMIIKAAAQMQVALSGSELKGIIAQIQRESTGNEKIIQSPAVNDINMRNGNPARGLLQYIPQTFNKYKLKGFGDIMNGYHQLLAFFNNSNWRRDLPYGRSGWGPTGARRYATGGIAYNPQVATLAENGWKEFIIPTQPSMRKNAHALLQQANQELGHTPQDSSEGSYTPLTSVASSSEDSRAAIHYNPQITVHIEADSKGNIDEAKVKRMFADLLEDHYDKLISIYGIGVVR</sequence>
<dbReference type="PANTHER" id="PTHR37813">
    <property type="entry name" value="FELS-2 PROPHAGE PROTEIN"/>
    <property type="match status" value="1"/>
</dbReference>
<feature type="compositionally biased region" description="Low complexity" evidence="3">
    <location>
        <begin position="64"/>
        <end position="82"/>
    </location>
</feature>
<feature type="domain" description="Phage tail tape measure protein" evidence="5">
    <location>
        <begin position="211"/>
        <end position="412"/>
    </location>
</feature>
<proteinExistence type="predicted"/>
<dbReference type="Proteomes" id="UP000266016">
    <property type="component" value="Unassembled WGS sequence"/>
</dbReference>
<name>A0A398BB35_9BACI</name>
<feature type="region of interest" description="Disordered" evidence="3">
    <location>
        <begin position="61"/>
        <end position="116"/>
    </location>
</feature>
<protein>
    <submittedName>
        <fullName evidence="6">Phage tail tape measure protein</fullName>
    </submittedName>
</protein>
<feature type="region of interest" description="Disordered" evidence="3">
    <location>
        <begin position="644"/>
        <end position="674"/>
    </location>
</feature>
<keyword evidence="2" id="KW-0175">Coiled coil</keyword>
<gene>
    <name evidence="6" type="ORF">D1953_06970</name>
</gene>